<dbReference type="Gramene" id="CDY31226">
    <property type="protein sequence ID" value="CDY31226"/>
    <property type="gene ID" value="GSBRNA2T00047359001"/>
</dbReference>
<dbReference type="PANTHER" id="PTHR33355:SF5">
    <property type="entry name" value="F12F1.23 PROTEIN"/>
    <property type="match status" value="1"/>
</dbReference>
<dbReference type="OMA" id="FFNCDPE"/>
<dbReference type="AlphaFoldDB" id="A0A078H0E6"/>
<protein>
    <submittedName>
        <fullName evidence="1">BnaC08g15210D protein</fullName>
    </submittedName>
</protein>
<gene>
    <name evidence="1" type="primary">BnaC08g15210D</name>
    <name evidence="1" type="ORF">GSBRNA2T00047359001</name>
</gene>
<accession>A0A078H0E6</accession>
<dbReference type="STRING" id="3708.A0A078H0E6"/>
<dbReference type="EMBL" id="LK032269">
    <property type="protein sequence ID" value="CDY31226.1"/>
    <property type="molecule type" value="Genomic_DNA"/>
</dbReference>
<dbReference type="PANTHER" id="PTHR33355">
    <property type="entry name" value="WALL-ASSOCIATED RECEPTOR KINASE CARBOXY-TERMINAL PROTEIN-RELATED"/>
    <property type="match status" value="1"/>
</dbReference>
<dbReference type="Proteomes" id="UP000028999">
    <property type="component" value="Unassembled WGS sequence"/>
</dbReference>
<evidence type="ECO:0000313" key="2">
    <source>
        <dbReference type="Proteomes" id="UP000028999"/>
    </source>
</evidence>
<keyword evidence="2" id="KW-1185">Reference proteome</keyword>
<name>A0A078H0E6_BRANA</name>
<organism evidence="1 2">
    <name type="scientific">Brassica napus</name>
    <name type="common">Rape</name>
    <dbReference type="NCBI Taxonomy" id="3708"/>
    <lineage>
        <taxon>Eukaryota</taxon>
        <taxon>Viridiplantae</taxon>
        <taxon>Streptophyta</taxon>
        <taxon>Embryophyta</taxon>
        <taxon>Tracheophyta</taxon>
        <taxon>Spermatophyta</taxon>
        <taxon>Magnoliopsida</taxon>
        <taxon>eudicotyledons</taxon>
        <taxon>Gunneridae</taxon>
        <taxon>Pentapetalae</taxon>
        <taxon>rosids</taxon>
        <taxon>malvids</taxon>
        <taxon>Brassicales</taxon>
        <taxon>Brassicaceae</taxon>
        <taxon>Brassiceae</taxon>
        <taxon>Brassica</taxon>
    </lineage>
</organism>
<dbReference type="PaxDb" id="3708-A0A078H0E6"/>
<proteinExistence type="predicted"/>
<reference evidence="1 2" key="1">
    <citation type="journal article" date="2014" name="Science">
        <title>Plant genetics. Early allopolyploid evolution in the post-Neolithic Brassica napus oilseed genome.</title>
        <authorList>
            <person name="Chalhoub B."/>
            <person name="Denoeud F."/>
            <person name="Liu S."/>
            <person name="Parkin I.A."/>
            <person name="Tang H."/>
            <person name="Wang X."/>
            <person name="Chiquet J."/>
            <person name="Belcram H."/>
            <person name="Tong C."/>
            <person name="Samans B."/>
            <person name="Correa M."/>
            <person name="Da Silva C."/>
            <person name="Just J."/>
            <person name="Falentin C."/>
            <person name="Koh C.S."/>
            <person name="Le Clainche I."/>
            <person name="Bernard M."/>
            <person name="Bento P."/>
            <person name="Noel B."/>
            <person name="Labadie K."/>
            <person name="Alberti A."/>
            <person name="Charles M."/>
            <person name="Arnaud D."/>
            <person name="Guo H."/>
            <person name="Daviaud C."/>
            <person name="Alamery S."/>
            <person name="Jabbari K."/>
            <person name="Zhao M."/>
            <person name="Edger P.P."/>
            <person name="Chelaifa H."/>
            <person name="Tack D."/>
            <person name="Lassalle G."/>
            <person name="Mestiri I."/>
            <person name="Schnel N."/>
            <person name="Le Paslier M.C."/>
            <person name="Fan G."/>
            <person name="Renault V."/>
            <person name="Bayer P.E."/>
            <person name="Golicz A.A."/>
            <person name="Manoli S."/>
            <person name="Lee T.H."/>
            <person name="Thi V.H."/>
            <person name="Chalabi S."/>
            <person name="Hu Q."/>
            <person name="Fan C."/>
            <person name="Tollenaere R."/>
            <person name="Lu Y."/>
            <person name="Battail C."/>
            <person name="Shen J."/>
            <person name="Sidebottom C.H."/>
            <person name="Wang X."/>
            <person name="Canaguier A."/>
            <person name="Chauveau A."/>
            <person name="Berard A."/>
            <person name="Deniot G."/>
            <person name="Guan M."/>
            <person name="Liu Z."/>
            <person name="Sun F."/>
            <person name="Lim Y.P."/>
            <person name="Lyons E."/>
            <person name="Town C.D."/>
            <person name="Bancroft I."/>
            <person name="Wang X."/>
            <person name="Meng J."/>
            <person name="Ma J."/>
            <person name="Pires J.C."/>
            <person name="King G.J."/>
            <person name="Brunel D."/>
            <person name="Delourme R."/>
            <person name="Renard M."/>
            <person name="Aury J.M."/>
            <person name="Adams K.L."/>
            <person name="Batley J."/>
            <person name="Snowdon R.J."/>
            <person name="Tost J."/>
            <person name="Edwards D."/>
            <person name="Zhou Y."/>
            <person name="Hua W."/>
            <person name="Sharpe A.G."/>
            <person name="Paterson A.H."/>
            <person name="Guan C."/>
            <person name="Wincker P."/>
        </authorList>
    </citation>
    <scope>NUCLEOTIDE SEQUENCE [LARGE SCALE GENOMIC DNA]</scope>
    <source>
        <strain evidence="2">cv. Darmor-bzh</strain>
    </source>
</reference>
<evidence type="ECO:0000313" key="1">
    <source>
        <dbReference type="EMBL" id="CDY31226.1"/>
    </source>
</evidence>
<sequence>MWNCRDRDSFRPTRSFSIDSSPHFTVSLQNDYLFFNCDPEKVIVEPKPLFCERFPDKCDSSCDSSSYLCRHLPECGSVLGSRRKAGAGNGPYDQVPEYGIRVDYEFPVTMKCLLCQETTKGEGNATTYCKDPNLIKHKRIGAVAGTVTAVSAGRAIGVGGGIFCNENRIF</sequence>